<feature type="transmembrane region" description="Helical" evidence="1">
    <location>
        <begin position="99"/>
        <end position="119"/>
    </location>
</feature>
<accession>A0A9W5W8H6</accession>
<name>A0A9W5W8H6_9BACL</name>
<dbReference type="Proteomes" id="UP000053750">
    <property type="component" value="Unassembled WGS sequence"/>
</dbReference>
<dbReference type="InterPro" id="IPR027383">
    <property type="entry name" value="Znf_put"/>
</dbReference>
<dbReference type="OrthoDB" id="2679416at2"/>
<gene>
    <name evidence="3" type="ORF">BG53_03735</name>
</gene>
<dbReference type="RefSeq" id="WP_036582550.1">
    <property type="nucleotide sequence ID" value="NZ_KK082160.1"/>
</dbReference>
<evidence type="ECO:0000256" key="1">
    <source>
        <dbReference type="SAM" id="Phobius"/>
    </source>
</evidence>
<keyword evidence="1" id="KW-0472">Membrane</keyword>
<keyword evidence="4" id="KW-1185">Reference proteome</keyword>
<dbReference type="EMBL" id="JFHU01000015">
    <property type="protein sequence ID" value="EXX92108.1"/>
    <property type="molecule type" value="Genomic_DNA"/>
</dbReference>
<keyword evidence="1" id="KW-0812">Transmembrane</keyword>
<feature type="transmembrane region" description="Helical" evidence="1">
    <location>
        <begin position="177"/>
        <end position="196"/>
    </location>
</feature>
<dbReference type="Pfam" id="PF13490">
    <property type="entry name" value="zf-HC2"/>
    <property type="match status" value="1"/>
</dbReference>
<dbReference type="AlphaFoldDB" id="A0A9W5W8H6"/>
<sequence>MKCEEAQELFGVYWDLPEKDPEREVLEKHLLHCEPCAEEFRMWEESESMIRNLTTEQPSIGPVDHVNRGVMNRIYAEDNWFMPVKERTYQFTGAFRRKLAAVIACCLAMFSSAFFYLVFGRPADSSAVEVEKLTGLLDTANASSQTAAISLDFYQDIPVASISDPLVLQVVPTVPQYWVALSLLGMIMTLLTINWISRTRA</sequence>
<organism evidence="3 4">
    <name type="scientific">Paenibacillus darwinianus</name>
    <dbReference type="NCBI Taxonomy" id="1380763"/>
    <lineage>
        <taxon>Bacteria</taxon>
        <taxon>Bacillati</taxon>
        <taxon>Bacillota</taxon>
        <taxon>Bacilli</taxon>
        <taxon>Bacillales</taxon>
        <taxon>Paenibacillaceae</taxon>
        <taxon>Paenibacillus</taxon>
    </lineage>
</organism>
<protein>
    <recommendedName>
        <fullName evidence="2">Putative zinc-finger domain-containing protein</fullName>
    </recommendedName>
</protein>
<keyword evidence="1" id="KW-1133">Transmembrane helix</keyword>
<feature type="domain" description="Putative zinc-finger" evidence="2">
    <location>
        <begin position="3"/>
        <end position="37"/>
    </location>
</feature>
<reference evidence="3 4" key="1">
    <citation type="submission" date="2014-02" db="EMBL/GenBank/DDBJ databases">
        <title>Genome sequence of Paenibacillus darwinianus reveals adaptive mechanisms for survival in Antarctic soils.</title>
        <authorList>
            <person name="Dsouza M."/>
            <person name="Taylor M.W."/>
            <person name="Turner S.J."/>
            <person name="Aislabie J."/>
        </authorList>
    </citation>
    <scope>NUCLEOTIDE SEQUENCE [LARGE SCALE GENOMIC DNA]</scope>
    <source>
        <strain evidence="3 4">CE1</strain>
    </source>
</reference>
<proteinExistence type="predicted"/>
<evidence type="ECO:0000259" key="2">
    <source>
        <dbReference type="Pfam" id="PF13490"/>
    </source>
</evidence>
<evidence type="ECO:0000313" key="3">
    <source>
        <dbReference type="EMBL" id="EXX92108.1"/>
    </source>
</evidence>
<evidence type="ECO:0000313" key="4">
    <source>
        <dbReference type="Proteomes" id="UP000053750"/>
    </source>
</evidence>
<comment type="caution">
    <text evidence="3">The sequence shown here is derived from an EMBL/GenBank/DDBJ whole genome shotgun (WGS) entry which is preliminary data.</text>
</comment>